<feature type="compositionally biased region" description="Polar residues" evidence="1">
    <location>
        <begin position="62"/>
        <end position="77"/>
    </location>
</feature>
<reference evidence="3 4" key="1">
    <citation type="submission" date="2018-03" db="EMBL/GenBank/DDBJ databases">
        <title>Genomic Encyclopedia of Archaeal and Bacterial Type Strains, Phase II (KMG-II): from individual species to whole genera.</title>
        <authorList>
            <person name="Goeker M."/>
        </authorList>
    </citation>
    <scope>NUCLEOTIDE SEQUENCE [LARGE SCALE GENOMIC DNA]</scope>
    <source>
        <strain evidence="3 4">DSM 45211</strain>
    </source>
</reference>
<accession>A0A2P8EBI0</accession>
<feature type="region of interest" description="Disordered" evidence="1">
    <location>
        <begin position="20"/>
        <end position="80"/>
    </location>
</feature>
<feature type="signal peptide" evidence="2">
    <location>
        <begin position="1"/>
        <end position="19"/>
    </location>
</feature>
<feature type="chain" id="PRO_5039603394" description="Lipoprotein" evidence="2">
    <location>
        <begin position="20"/>
        <end position="236"/>
    </location>
</feature>
<feature type="compositionally biased region" description="Low complexity" evidence="1">
    <location>
        <begin position="31"/>
        <end position="61"/>
    </location>
</feature>
<keyword evidence="4" id="KW-1185">Reference proteome</keyword>
<proteinExistence type="predicted"/>
<dbReference type="OrthoDB" id="9997991at2"/>
<dbReference type="AlphaFoldDB" id="A0A2P8EBI0"/>
<dbReference type="RefSeq" id="WP_129710844.1">
    <property type="nucleotide sequence ID" value="NZ_ML142898.1"/>
</dbReference>
<evidence type="ECO:0008006" key="5">
    <source>
        <dbReference type="Google" id="ProtNLM"/>
    </source>
</evidence>
<dbReference type="EMBL" id="PYGE01000002">
    <property type="protein sequence ID" value="PSL06787.1"/>
    <property type="molecule type" value="Genomic_DNA"/>
</dbReference>
<protein>
    <recommendedName>
        <fullName evidence="5">Lipoprotein</fullName>
    </recommendedName>
</protein>
<evidence type="ECO:0000256" key="2">
    <source>
        <dbReference type="SAM" id="SignalP"/>
    </source>
</evidence>
<sequence>MLRAIGVTAAVVTVLGLTACSDSSDEPTGLAADTDTPASTGTPAPSETPSATAPPTNAGSSDPTAESETTPANTFTQPYLPEERVVELRESVPVEPPADASDQEAAVVASFAHVQAAWEQILWGVPVEQTHVAEHSTGVHLDTMRDYAQESVDLKRVSVGPPLEHRILSVEAGSTTGSLEFCMGGGIWTDIYAEGPPKTADELYLGTMNFEQVDGAWKSTRVEYAEDVTQCEGMFE</sequence>
<keyword evidence="2" id="KW-0732">Signal</keyword>
<organism evidence="3 4">
    <name type="scientific">Haloactinopolyspora alba</name>
    <dbReference type="NCBI Taxonomy" id="648780"/>
    <lineage>
        <taxon>Bacteria</taxon>
        <taxon>Bacillati</taxon>
        <taxon>Actinomycetota</taxon>
        <taxon>Actinomycetes</taxon>
        <taxon>Jiangellales</taxon>
        <taxon>Jiangellaceae</taxon>
        <taxon>Haloactinopolyspora</taxon>
    </lineage>
</organism>
<dbReference type="Proteomes" id="UP000243528">
    <property type="component" value="Unassembled WGS sequence"/>
</dbReference>
<gene>
    <name evidence="3" type="ORF">CLV30_102175</name>
</gene>
<evidence type="ECO:0000313" key="4">
    <source>
        <dbReference type="Proteomes" id="UP000243528"/>
    </source>
</evidence>
<name>A0A2P8EBI0_9ACTN</name>
<comment type="caution">
    <text evidence="3">The sequence shown here is derived from an EMBL/GenBank/DDBJ whole genome shotgun (WGS) entry which is preliminary data.</text>
</comment>
<dbReference type="PROSITE" id="PS51257">
    <property type="entry name" value="PROKAR_LIPOPROTEIN"/>
    <property type="match status" value="1"/>
</dbReference>
<evidence type="ECO:0000313" key="3">
    <source>
        <dbReference type="EMBL" id="PSL06787.1"/>
    </source>
</evidence>
<evidence type="ECO:0000256" key="1">
    <source>
        <dbReference type="SAM" id="MobiDB-lite"/>
    </source>
</evidence>